<dbReference type="OMA" id="WTECHTE"/>
<dbReference type="InterPro" id="IPR041577">
    <property type="entry name" value="RT_RNaseH_2"/>
</dbReference>
<organism evidence="2 3">
    <name type="scientific">Cajanus cajan</name>
    <name type="common">Pigeon pea</name>
    <name type="synonym">Cajanus indicus</name>
    <dbReference type="NCBI Taxonomy" id="3821"/>
    <lineage>
        <taxon>Eukaryota</taxon>
        <taxon>Viridiplantae</taxon>
        <taxon>Streptophyta</taxon>
        <taxon>Embryophyta</taxon>
        <taxon>Tracheophyta</taxon>
        <taxon>Spermatophyta</taxon>
        <taxon>Magnoliopsida</taxon>
        <taxon>eudicotyledons</taxon>
        <taxon>Gunneridae</taxon>
        <taxon>Pentapetalae</taxon>
        <taxon>rosids</taxon>
        <taxon>fabids</taxon>
        <taxon>Fabales</taxon>
        <taxon>Fabaceae</taxon>
        <taxon>Papilionoideae</taxon>
        <taxon>50 kb inversion clade</taxon>
        <taxon>NPAAA clade</taxon>
        <taxon>indigoferoid/millettioid clade</taxon>
        <taxon>Phaseoleae</taxon>
        <taxon>Cajanus</taxon>
    </lineage>
</organism>
<dbReference type="InterPro" id="IPR051320">
    <property type="entry name" value="Viral_Replic_Matur_Polypro"/>
</dbReference>
<reference evidence="2" key="1">
    <citation type="journal article" date="2012" name="Nat. Biotechnol.">
        <title>Draft genome sequence of pigeonpea (Cajanus cajan), an orphan legume crop of resource-poor farmers.</title>
        <authorList>
            <person name="Varshney R.K."/>
            <person name="Chen W."/>
            <person name="Li Y."/>
            <person name="Bharti A.K."/>
            <person name="Saxena R.K."/>
            <person name="Schlueter J.A."/>
            <person name="Donoghue M.T."/>
            <person name="Azam S."/>
            <person name="Fan G."/>
            <person name="Whaley A.M."/>
            <person name="Farmer A.D."/>
            <person name="Sheridan J."/>
            <person name="Iwata A."/>
            <person name="Tuteja R."/>
            <person name="Penmetsa R.V."/>
            <person name="Wu W."/>
            <person name="Upadhyaya H.D."/>
            <person name="Yang S.P."/>
            <person name="Shah T."/>
            <person name="Saxena K.B."/>
            <person name="Michael T."/>
            <person name="McCombie W.R."/>
            <person name="Yang B."/>
            <person name="Zhang G."/>
            <person name="Yang H."/>
            <person name="Wang J."/>
            <person name="Spillane C."/>
            <person name="Cook D.R."/>
            <person name="May G.D."/>
            <person name="Xu X."/>
            <person name="Jackson S.A."/>
        </authorList>
    </citation>
    <scope>NUCLEOTIDE SEQUENCE [LARGE SCALE GENOMIC DNA]</scope>
</reference>
<dbReference type="SUPFAM" id="SSF56672">
    <property type="entry name" value="DNA/RNA polymerases"/>
    <property type="match status" value="1"/>
</dbReference>
<keyword evidence="3" id="KW-1185">Reference proteome</keyword>
<dbReference type="PROSITE" id="PS50878">
    <property type="entry name" value="RT_POL"/>
    <property type="match status" value="1"/>
</dbReference>
<dbReference type="Gramene" id="C.cajan_44161.t">
    <property type="protein sequence ID" value="C.cajan_44161.t.cds1"/>
    <property type="gene ID" value="C.cajan_44161"/>
</dbReference>
<dbReference type="InterPro" id="IPR043128">
    <property type="entry name" value="Rev_trsase/Diguanyl_cyclase"/>
</dbReference>
<dbReference type="CDD" id="cd09274">
    <property type="entry name" value="RNase_HI_RT_Ty3"/>
    <property type="match status" value="1"/>
</dbReference>
<dbReference type="FunFam" id="3.10.20.370:FF:000001">
    <property type="entry name" value="Retrovirus-related Pol polyprotein from transposon 17.6-like protein"/>
    <property type="match status" value="1"/>
</dbReference>
<dbReference type="PANTHER" id="PTHR33064:SF37">
    <property type="entry name" value="RIBONUCLEASE H"/>
    <property type="match status" value="1"/>
</dbReference>
<evidence type="ECO:0000313" key="3">
    <source>
        <dbReference type="Proteomes" id="UP000075243"/>
    </source>
</evidence>
<dbReference type="PANTHER" id="PTHR33064">
    <property type="entry name" value="POL PROTEIN"/>
    <property type="match status" value="1"/>
</dbReference>
<evidence type="ECO:0000313" key="2">
    <source>
        <dbReference type="EMBL" id="KYP32652.1"/>
    </source>
</evidence>
<protein>
    <submittedName>
        <fullName evidence="2">Retrovirus-related Pol polyprotein from transposon 17.6</fullName>
    </submittedName>
</protein>
<dbReference type="InterPro" id="IPR000477">
    <property type="entry name" value="RT_dom"/>
</dbReference>
<dbReference type="InterPro" id="IPR043502">
    <property type="entry name" value="DNA/RNA_pol_sf"/>
</dbReference>
<accession>A0A151QQY1</accession>
<dbReference type="Gene3D" id="3.10.20.370">
    <property type="match status" value="1"/>
</dbReference>
<feature type="domain" description="Reverse transcriptase" evidence="1">
    <location>
        <begin position="1"/>
        <end position="67"/>
    </location>
</feature>
<gene>
    <name evidence="2" type="ORF">KK1_046600</name>
</gene>
<dbReference type="Proteomes" id="UP000075243">
    <property type="component" value="Unassembled WGS sequence"/>
</dbReference>
<dbReference type="Gene3D" id="3.30.70.270">
    <property type="match status" value="2"/>
</dbReference>
<dbReference type="Pfam" id="PF00078">
    <property type="entry name" value="RVT_1"/>
    <property type="match status" value="1"/>
</dbReference>
<name>A0A151QQY1_CAJCA</name>
<dbReference type="EMBL" id="KQ485179">
    <property type="protein sequence ID" value="KYP32652.1"/>
    <property type="molecule type" value="Genomic_DNA"/>
</dbReference>
<dbReference type="Pfam" id="PF17919">
    <property type="entry name" value="RT_RNaseH_2"/>
    <property type="match status" value="1"/>
</dbReference>
<dbReference type="AlphaFoldDB" id="A0A151QQY1"/>
<proteinExistence type="predicted"/>
<sequence>MNSLFQPFLRKFLLVFFDDILIYNVNLEGHVNHLRQVLQTLRCNSLFARKSKCFFAVSKVEYLGHLISVKGVSTDPRKVEAMKNWPLPQTIKQLRGFLGLAGYYRRFVKGFGLIAKPLTDFLKKDNFLWNQEATKSFQQLKELLSNAPILALPDFSKVFIVEVDASGFGIGAILMQEHHPIAFISRMLNQQQQSLSTYEKELLAVVFIVQRWRHYLLNMHFVVRTDHYSLKYLLDQRLSIVFQ</sequence>
<evidence type="ECO:0000259" key="1">
    <source>
        <dbReference type="PROSITE" id="PS50878"/>
    </source>
</evidence>
<dbReference type="FunFam" id="3.30.70.270:FF:000020">
    <property type="entry name" value="Transposon Tf2-6 polyprotein-like Protein"/>
    <property type="match status" value="1"/>
</dbReference>